<dbReference type="AlphaFoldDB" id="A0A0C3DDX0"/>
<dbReference type="EMBL" id="KN822152">
    <property type="protein sequence ID" value="KIM54579.1"/>
    <property type="molecule type" value="Genomic_DNA"/>
</dbReference>
<dbReference type="InParanoid" id="A0A0C3DDX0"/>
<keyword evidence="3" id="KW-1185">Reference proteome</keyword>
<keyword evidence="1" id="KW-0732">Signal</keyword>
<evidence type="ECO:0000256" key="1">
    <source>
        <dbReference type="SAM" id="SignalP"/>
    </source>
</evidence>
<sequence length="237" mass="26160">MSSTMGRLGQRYAQLRSWKLVLVLVAVWEDNMGHMCDIQSHKVHGRVQDRGKLKKLVSTMIEQVDPNGDEKVYEWAGEVKSHWRGRMAKRMRGQTDASMVLNTSETVGDGVGRGARSDAGDANREVELHGVLLKGECKLERTHLELDSCESGMGKHACVDMMKAVTSGWTDLLNKHRGIANHMSMAGNHSNTLGILTYAVPPADVVIAEMGVVKSGRHCRDMRLEYGEYLGKALSGV</sequence>
<name>A0A0C3DDX0_9AGAM</name>
<feature type="signal peptide" evidence="1">
    <location>
        <begin position="1"/>
        <end position="33"/>
    </location>
</feature>
<dbReference type="HOGENOM" id="CLU_1171218_0_0_1"/>
<organism evidence="2 3">
    <name type="scientific">Scleroderma citrinum Foug A</name>
    <dbReference type="NCBI Taxonomy" id="1036808"/>
    <lineage>
        <taxon>Eukaryota</taxon>
        <taxon>Fungi</taxon>
        <taxon>Dikarya</taxon>
        <taxon>Basidiomycota</taxon>
        <taxon>Agaricomycotina</taxon>
        <taxon>Agaricomycetes</taxon>
        <taxon>Agaricomycetidae</taxon>
        <taxon>Boletales</taxon>
        <taxon>Sclerodermatineae</taxon>
        <taxon>Sclerodermataceae</taxon>
        <taxon>Scleroderma</taxon>
    </lineage>
</organism>
<evidence type="ECO:0000313" key="2">
    <source>
        <dbReference type="EMBL" id="KIM54579.1"/>
    </source>
</evidence>
<gene>
    <name evidence="2" type="ORF">SCLCIDRAFT_1152547</name>
</gene>
<protein>
    <submittedName>
        <fullName evidence="2">Uncharacterized protein</fullName>
    </submittedName>
</protein>
<proteinExistence type="predicted"/>
<reference evidence="3" key="2">
    <citation type="submission" date="2015-01" db="EMBL/GenBank/DDBJ databases">
        <title>Evolutionary Origins and Diversification of the Mycorrhizal Mutualists.</title>
        <authorList>
            <consortium name="DOE Joint Genome Institute"/>
            <consortium name="Mycorrhizal Genomics Consortium"/>
            <person name="Kohler A."/>
            <person name="Kuo A."/>
            <person name="Nagy L.G."/>
            <person name="Floudas D."/>
            <person name="Copeland A."/>
            <person name="Barry K.W."/>
            <person name="Cichocki N."/>
            <person name="Veneault-Fourrey C."/>
            <person name="LaButti K."/>
            <person name="Lindquist E.A."/>
            <person name="Lipzen A."/>
            <person name="Lundell T."/>
            <person name="Morin E."/>
            <person name="Murat C."/>
            <person name="Riley R."/>
            <person name="Ohm R."/>
            <person name="Sun H."/>
            <person name="Tunlid A."/>
            <person name="Henrissat B."/>
            <person name="Grigoriev I.V."/>
            <person name="Hibbett D.S."/>
            <person name="Martin F."/>
        </authorList>
    </citation>
    <scope>NUCLEOTIDE SEQUENCE [LARGE SCALE GENOMIC DNA]</scope>
    <source>
        <strain evidence="3">Foug A</strain>
    </source>
</reference>
<accession>A0A0C3DDX0</accession>
<reference evidence="2 3" key="1">
    <citation type="submission" date="2014-04" db="EMBL/GenBank/DDBJ databases">
        <authorList>
            <consortium name="DOE Joint Genome Institute"/>
            <person name="Kuo A."/>
            <person name="Kohler A."/>
            <person name="Nagy L.G."/>
            <person name="Floudas D."/>
            <person name="Copeland A."/>
            <person name="Barry K.W."/>
            <person name="Cichocki N."/>
            <person name="Veneault-Fourrey C."/>
            <person name="LaButti K."/>
            <person name="Lindquist E.A."/>
            <person name="Lipzen A."/>
            <person name="Lundell T."/>
            <person name="Morin E."/>
            <person name="Murat C."/>
            <person name="Sun H."/>
            <person name="Tunlid A."/>
            <person name="Henrissat B."/>
            <person name="Grigoriev I.V."/>
            <person name="Hibbett D.S."/>
            <person name="Martin F."/>
            <person name="Nordberg H.P."/>
            <person name="Cantor M.N."/>
            <person name="Hua S.X."/>
        </authorList>
    </citation>
    <scope>NUCLEOTIDE SEQUENCE [LARGE SCALE GENOMIC DNA]</scope>
    <source>
        <strain evidence="2 3">Foug A</strain>
    </source>
</reference>
<evidence type="ECO:0000313" key="3">
    <source>
        <dbReference type="Proteomes" id="UP000053989"/>
    </source>
</evidence>
<dbReference type="Proteomes" id="UP000053989">
    <property type="component" value="Unassembled WGS sequence"/>
</dbReference>
<feature type="chain" id="PRO_5002163267" evidence="1">
    <location>
        <begin position="34"/>
        <end position="237"/>
    </location>
</feature>